<evidence type="ECO:0000313" key="1">
    <source>
        <dbReference type="EMBL" id="UPK93065.1"/>
    </source>
</evidence>
<reference evidence="1" key="1">
    <citation type="submission" date="2021-11" db="EMBL/GenBank/DDBJ databases">
        <title>Fusarium solani-melongenae Genome sequencing and assembly.</title>
        <authorList>
            <person name="Xie S."/>
            <person name="Huang L."/>
            <person name="Zhang X."/>
        </authorList>
    </citation>
    <scope>NUCLEOTIDE SEQUENCE</scope>
    <source>
        <strain evidence="1">CRI 24-3</strain>
    </source>
</reference>
<accession>A0ACD3YVW4</accession>
<name>A0ACD3YVW4_FUSSC</name>
<dbReference type="EMBL" id="CP090033">
    <property type="protein sequence ID" value="UPK93065.1"/>
    <property type="molecule type" value="Genomic_DNA"/>
</dbReference>
<protein>
    <submittedName>
        <fullName evidence="1">Uncharacterized protein</fullName>
    </submittedName>
</protein>
<proteinExistence type="predicted"/>
<sequence length="174" mass="20049">MSWLSWRGGKKKKTQAEWAAGILERGQIPVILHPPAGDVIRVRAGGDVTLWPFLQKIEERFVPRGRSAYFHIKDGDDYRQPAGHYTMSELYYEYQQHDRCMHIFYGLWELYGNDMTPLYLILGVSIFLVLSPWYLFTYLKGIVFGGEPSENQNVRGDGKDRMEPGGTGDSDKQR</sequence>
<dbReference type="Proteomes" id="UP000830768">
    <property type="component" value="Chromosome 4"/>
</dbReference>
<gene>
    <name evidence="1" type="ORF">LCI18_004000</name>
</gene>
<keyword evidence="2" id="KW-1185">Reference proteome</keyword>
<organism evidence="1 2">
    <name type="scientific">Fusarium solani subsp. cucurbitae</name>
    <name type="common">Neocosmosporum cucurbitae</name>
    <dbReference type="NCBI Taxonomy" id="2747967"/>
    <lineage>
        <taxon>Eukaryota</taxon>
        <taxon>Fungi</taxon>
        <taxon>Dikarya</taxon>
        <taxon>Ascomycota</taxon>
        <taxon>Pezizomycotina</taxon>
        <taxon>Sordariomycetes</taxon>
        <taxon>Hypocreomycetidae</taxon>
        <taxon>Hypocreales</taxon>
        <taxon>Nectriaceae</taxon>
        <taxon>Fusarium</taxon>
        <taxon>Fusarium solani species complex</taxon>
    </lineage>
</organism>
<evidence type="ECO:0000313" key="2">
    <source>
        <dbReference type="Proteomes" id="UP000830768"/>
    </source>
</evidence>